<organism evidence="1 2">
    <name type="scientific">Paenibacillus protaetiae</name>
    <dbReference type="NCBI Taxonomy" id="2509456"/>
    <lineage>
        <taxon>Bacteria</taxon>
        <taxon>Bacillati</taxon>
        <taxon>Bacillota</taxon>
        <taxon>Bacilli</taxon>
        <taxon>Bacillales</taxon>
        <taxon>Paenibacillaceae</taxon>
        <taxon>Paenibacillus</taxon>
    </lineage>
</organism>
<dbReference type="Proteomes" id="UP000293568">
    <property type="component" value="Chromosome"/>
</dbReference>
<evidence type="ECO:0000313" key="1">
    <source>
        <dbReference type="EMBL" id="QAY66942.1"/>
    </source>
</evidence>
<dbReference type="RefSeq" id="WP_129441046.1">
    <property type="nucleotide sequence ID" value="NZ_CP035492.1"/>
</dbReference>
<reference evidence="1 2" key="1">
    <citation type="submission" date="2019-01" db="EMBL/GenBank/DDBJ databases">
        <title>Genome sequencing of strain FW100M-2.</title>
        <authorList>
            <person name="Heo J."/>
            <person name="Kim S.-J."/>
            <person name="Kim J.-S."/>
            <person name="Hong S.-B."/>
            <person name="Kwon S.-W."/>
        </authorList>
    </citation>
    <scope>NUCLEOTIDE SEQUENCE [LARGE SCALE GENOMIC DNA]</scope>
    <source>
        <strain evidence="1 2">FW100M-2</strain>
    </source>
</reference>
<dbReference type="InterPro" id="IPR050563">
    <property type="entry name" value="4-hydroxybenzoyl-CoA_TE"/>
</dbReference>
<dbReference type="SUPFAM" id="SSF54637">
    <property type="entry name" value="Thioesterase/thiol ester dehydrase-isomerase"/>
    <property type="match status" value="1"/>
</dbReference>
<sequence>MKKISFIQPDMEGWLQKFHFDVPIKVRYCETDMLGHVNNVSYFMYFEQGRIDYFENLDLTDALFGKERVSVVADLECQYLAQVYLKDPLRLHVRAARLGRSSIDIHYALAANGELKAAGRGTIVLIDTGTGKSTPIPDTARERIAAFEGGSLEQ</sequence>
<gene>
    <name evidence="1" type="ORF">ET464_11575</name>
</gene>
<dbReference type="EMBL" id="CP035492">
    <property type="protein sequence ID" value="QAY66942.1"/>
    <property type="molecule type" value="Genomic_DNA"/>
</dbReference>
<dbReference type="OrthoDB" id="9799036at2"/>
<dbReference type="AlphaFoldDB" id="A0A4P6EV94"/>
<protein>
    <submittedName>
        <fullName evidence="1">Acyl-CoA thioesterase</fullName>
    </submittedName>
</protein>
<dbReference type="GO" id="GO:0047617">
    <property type="term" value="F:fatty acyl-CoA hydrolase activity"/>
    <property type="evidence" value="ECO:0007669"/>
    <property type="project" value="TreeGrafter"/>
</dbReference>
<proteinExistence type="predicted"/>
<dbReference type="CDD" id="cd00586">
    <property type="entry name" value="4HBT"/>
    <property type="match status" value="1"/>
</dbReference>
<evidence type="ECO:0000313" key="2">
    <source>
        <dbReference type="Proteomes" id="UP000293568"/>
    </source>
</evidence>
<dbReference type="Gene3D" id="3.10.129.10">
    <property type="entry name" value="Hotdog Thioesterase"/>
    <property type="match status" value="1"/>
</dbReference>
<dbReference type="PANTHER" id="PTHR31793:SF24">
    <property type="entry name" value="LONG-CHAIN ACYL-COA THIOESTERASE FADM"/>
    <property type="match status" value="1"/>
</dbReference>
<dbReference type="Pfam" id="PF13279">
    <property type="entry name" value="4HBT_2"/>
    <property type="match status" value="1"/>
</dbReference>
<name>A0A4P6EV94_9BACL</name>
<dbReference type="InterPro" id="IPR029069">
    <property type="entry name" value="HotDog_dom_sf"/>
</dbReference>
<dbReference type="KEGG" id="pprt:ET464_11575"/>
<accession>A0A4P6EV94</accession>
<dbReference type="PANTHER" id="PTHR31793">
    <property type="entry name" value="4-HYDROXYBENZOYL-COA THIOESTERASE FAMILY MEMBER"/>
    <property type="match status" value="1"/>
</dbReference>
<keyword evidence="2" id="KW-1185">Reference proteome</keyword>